<evidence type="ECO:0000256" key="1">
    <source>
        <dbReference type="SAM" id="MobiDB-lite"/>
    </source>
</evidence>
<gene>
    <name evidence="2" type="ORF">CDAUBV1_LOCUS10027</name>
</gene>
<reference evidence="2" key="1">
    <citation type="submission" date="2024-06" db="EMBL/GenBank/DDBJ databases">
        <authorList>
            <person name="Liu X."/>
            <person name="Lenzi L."/>
            <person name="Haldenby T S."/>
            <person name="Uol C."/>
        </authorList>
    </citation>
    <scope>NUCLEOTIDE SEQUENCE</scope>
</reference>
<dbReference type="Proteomes" id="UP001497525">
    <property type="component" value="Unassembled WGS sequence"/>
</dbReference>
<feature type="compositionally biased region" description="Polar residues" evidence="1">
    <location>
        <begin position="52"/>
        <end position="70"/>
    </location>
</feature>
<evidence type="ECO:0000313" key="2">
    <source>
        <dbReference type="EMBL" id="CAL5135922.1"/>
    </source>
</evidence>
<organism evidence="2 3">
    <name type="scientific">Calicophoron daubneyi</name>
    <name type="common">Rumen fluke</name>
    <name type="synonym">Paramphistomum daubneyi</name>
    <dbReference type="NCBI Taxonomy" id="300641"/>
    <lineage>
        <taxon>Eukaryota</taxon>
        <taxon>Metazoa</taxon>
        <taxon>Spiralia</taxon>
        <taxon>Lophotrochozoa</taxon>
        <taxon>Platyhelminthes</taxon>
        <taxon>Trematoda</taxon>
        <taxon>Digenea</taxon>
        <taxon>Plagiorchiida</taxon>
        <taxon>Pronocephalata</taxon>
        <taxon>Paramphistomoidea</taxon>
        <taxon>Paramphistomidae</taxon>
        <taxon>Calicophoron</taxon>
    </lineage>
</organism>
<feature type="region of interest" description="Disordered" evidence="1">
    <location>
        <begin position="1"/>
        <end position="20"/>
    </location>
</feature>
<comment type="caution">
    <text evidence="2">The sequence shown here is derived from an EMBL/GenBank/DDBJ whole genome shotgun (WGS) entry which is preliminary data.</text>
</comment>
<evidence type="ECO:0000313" key="3">
    <source>
        <dbReference type="Proteomes" id="UP001497525"/>
    </source>
</evidence>
<sequence>MPRGSRYVSRNMPTTLGKGSFEEAWRQEQLSKRFISQWNYAMDGRGQPPQPLSTSQPAMMNNTQPASTQPAMNHAASTQSVTMRQHSPIILNKSHVSRISQAYESQLYDTSPDLPRSEMLDVLYSNMPDEWQRRASNYINAHWERGAEFASIYPLLLKLEKERGPGWRLDEIKNPKTVAPDAVGGSTFNFSFPKERAMYSVWRQRVPEF</sequence>
<protein>
    <submittedName>
        <fullName evidence="2">Uncharacterized protein</fullName>
    </submittedName>
</protein>
<dbReference type="EMBL" id="CAXLJL010000279">
    <property type="protein sequence ID" value="CAL5135922.1"/>
    <property type="molecule type" value="Genomic_DNA"/>
</dbReference>
<feature type="region of interest" description="Disordered" evidence="1">
    <location>
        <begin position="42"/>
        <end position="70"/>
    </location>
</feature>
<name>A0AAV2TKJ1_CALDB</name>
<proteinExistence type="predicted"/>
<accession>A0AAV2TKJ1</accession>
<dbReference type="AlphaFoldDB" id="A0AAV2TKJ1"/>